<keyword evidence="1" id="KW-0472">Membrane</keyword>
<dbReference type="EMBL" id="CP000308">
    <property type="protein sequence ID" value="ABG13463.1"/>
    <property type="molecule type" value="Genomic_DNA"/>
</dbReference>
<evidence type="ECO:0000256" key="1">
    <source>
        <dbReference type="SAM" id="Phobius"/>
    </source>
</evidence>
<dbReference type="InterPro" id="IPR052714">
    <property type="entry name" value="MFS_Exporter"/>
</dbReference>
<proteinExistence type="predicted"/>
<dbReference type="SUPFAM" id="SSF103473">
    <property type="entry name" value="MFS general substrate transporter"/>
    <property type="match status" value="1"/>
</dbReference>
<dbReference type="KEGG" id="ypa:YPA_1496"/>
<dbReference type="Proteomes" id="UP000001971">
    <property type="component" value="Chromosome"/>
</dbReference>
<feature type="transmembrane region" description="Helical" evidence="1">
    <location>
        <begin position="48"/>
        <end position="68"/>
    </location>
</feature>
<dbReference type="PANTHER" id="PTHR23531">
    <property type="entry name" value="QUINOLENE RESISTANCE PROTEIN NORA"/>
    <property type="match status" value="1"/>
</dbReference>
<evidence type="ECO:0000313" key="3">
    <source>
        <dbReference type="Proteomes" id="UP000001971"/>
    </source>
</evidence>
<accession>A0A0H2Y809</accession>
<name>A0A0H2Y809_YERPA</name>
<feature type="transmembrane region" description="Helical" evidence="1">
    <location>
        <begin position="21"/>
        <end position="42"/>
    </location>
</feature>
<gene>
    <name evidence="2" type="ordered locus">YPA_1496</name>
</gene>
<dbReference type="InterPro" id="IPR036259">
    <property type="entry name" value="MFS_trans_sf"/>
</dbReference>
<protein>
    <submittedName>
        <fullName evidence="2">Uncharacterized protein</fullName>
    </submittedName>
</protein>
<reference evidence="2 3" key="1">
    <citation type="journal article" date="2006" name="J. Bacteriol.">
        <title>Complete genome sequence of Yersinia pestis strains Antiqua and Nepal516: evidence of gene reduction in an emerging pathogen.</title>
        <authorList>
            <person name="Chain P.S."/>
            <person name="Hu P."/>
            <person name="Malfatti S.A."/>
            <person name="Radnedge L."/>
            <person name="Larimer F."/>
            <person name="Vergez L.M."/>
            <person name="Worsham P."/>
            <person name="Chu M.C."/>
            <person name="Andersen G.L."/>
        </authorList>
    </citation>
    <scope>NUCLEOTIDE SEQUENCE [LARGE SCALE GENOMIC DNA]</scope>
    <source>
        <strain evidence="2 3">Antiqua</strain>
    </source>
</reference>
<sequence length="78" mass="8772">MIQTWAVNESAPENRHAALTWFVVAYFVGIFGFPPFGGWVLVTVGKVWFIWVLATLATLELVTAIVKWPQTTHRPLSS</sequence>
<keyword evidence="1" id="KW-1133">Transmembrane helix</keyword>
<evidence type="ECO:0000313" key="2">
    <source>
        <dbReference type="EMBL" id="ABG13463.1"/>
    </source>
</evidence>
<keyword evidence="1" id="KW-0812">Transmembrane</keyword>
<dbReference type="PANTHER" id="PTHR23531:SF1">
    <property type="entry name" value="QUINOLENE RESISTANCE PROTEIN NORA"/>
    <property type="match status" value="1"/>
</dbReference>
<organism evidence="2 3">
    <name type="scientific">Yersinia pestis bv. Antiqua (strain Antiqua)</name>
    <dbReference type="NCBI Taxonomy" id="360102"/>
    <lineage>
        <taxon>Bacteria</taxon>
        <taxon>Pseudomonadati</taxon>
        <taxon>Pseudomonadota</taxon>
        <taxon>Gammaproteobacteria</taxon>
        <taxon>Enterobacterales</taxon>
        <taxon>Yersiniaceae</taxon>
        <taxon>Yersinia</taxon>
    </lineage>
</organism>
<dbReference type="AlphaFoldDB" id="A0A0H2Y809"/>